<evidence type="ECO:0000259" key="3">
    <source>
        <dbReference type="SMART" id="SM00828"/>
    </source>
</evidence>
<keyword evidence="1 4" id="KW-0489">Methyltransferase</keyword>
<dbReference type="SUPFAM" id="SSF53335">
    <property type="entry name" value="S-adenosyl-L-methionine-dependent methyltransferases"/>
    <property type="match status" value="1"/>
</dbReference>
<dbReference type="Proteomes" id="UP000198661">
    <property type="component" value="Unassembled WGS sequence"/>
</dbReference>
<dbReference type="STRING" id="201973.SAMN04488025_13139"/>
<dbReference type="GO" id="GO:0032259">
    <property type="term" value="P:methylation"/>
    <property type="evidence" value="ECO:0007669"/>
    <property type="project" value="UniProtKB-KW"/>
</dbReference>
<organism evidence="4 5">
    <name type="scientific">Planifilum fulgidum</name>
    <dbReference type="NCBI Taxonomy" id="201973"/>
    <lineage>
        <taxon>Bacteria</taxon>
        <taxon>Bacillati</taxon>
        <taxon>Bacillota</taxon>
        <taxon>Bacilli</taxon>
        <taxon>Bacillales</taxon>
        <taxon>Thermoactinomycetaceae</taxon>
        <taxon>Planifilum</taxon>
    </lineage>
</organism>
<dbReference type="GO" id="GO:0008168">
    <property type="term" value="F:methyltransferase activity"/>
    <property type="evidence" value="ECO:0007669"/>
    <property type="project" value="UniProtKB-KW"/>
</dbReference>
<dbReference type="PANTHER" id="PTHR43861">
    <property type="entry name" value="TRANS-ACONITATE 2-METHYLTRANSFERASE-RELATED"/>
    <property type="match status" value="1"/>
</dbReference>
<protein>
    <submittedName>
        <fullName evidence="4">Methyltransferase domain-containing protein</fullName>
    </submittedName>
</protein>
<evidence type="ECO:0000313" key="4">
    <source>
        <dbReference type="EMBL" id="SFG40743.1"/>
    </source>
</evidence>
<proteinExistence type="predicted"/>
<name>A0A1I2RKX2_9BACL</name>
<evidence type="ECO:0000313" key="5">
    <source>
        <dbReference type="Proteomes" id="UP000198661"/>
    </source>
</evidence>
<sequence>MSEVSAYSLPEYYDWISTGLDGDIAYYVGLAEKSGGPVLELGCGTGRCSLAIARAGIEVTGLDLSPAMLDRARKKADEMGLSDRIRWVEGDMSRFDLGERFPLIIIPYRSFLHLMTVKEQLAALAAVRRHLEEDGLFAFNVFVPKVSDLVEQDRRMTYRGSFPVPGCDHSVDVYDWTEFDHFLQRARVVRHLERFDGEGRSLERRRTVFWFRYIYPAELFHLLRLAGFQVVRRYGDFRGRPFDRQSSELIVEAKKI</sequence>
<dbReference type="PANTHER" id="PTHR43861:SF1">
    <property type="entry name" value="TRANS-ACONITATE 2-METHYLTRANSFERASE"/>
    <property type="match status" value="1"/>
</dbReference>
<dbReference type="InterPro" id="IPR029063">
    <property type="entry name" value="SAM-dependent_MTases_sf"/>
</dbReference>
<accession>A0A1I2RKX2</accession>
<keyword evidence="5" id="KW-1185">Reference proteome</keyword>
<dbReference type="CDD" id="cd02440">
    <property type="entry name" value="AdoMet_MTases"/>
    <property type="match status" value="1"/>
</dbReference>
<evidence type="ECO:0000256" key="2">
    <source>
        <dbReference type="ARBA" id="ARBA00022679"/>
    </source>
</evidence>
<dbReference type="Gene3D" id="3.40.50.150">
    <property type="entry name" value="Vaccinia Virus protein VP39"/>
    <property type="match status" value="1"/>
</dbReference>
<gene>
    <name evidence="4" type="ORF">SAMN04488025_13139</name>
</gene>
<dbReference type="OrthoDB" id="9804312at2"/>
<dbReference type="EMBL" id="FOOK01000031">
    <property type="protein sequence ID" value="SFG40743.1"/>
    <property type="molecule type" value="Genomic_DNA"/>
</dbReference>
<dbReference type="AlphaFoldDB" id="A0A1I2RKX2"/>
<dbReference type="InterPro" id="IPR020803">
    <property type="entry name" value="MeTfrase_dom"/>
</dbReference>
<dbReference type="SMART" id="SM00828">
    <property type="entry name" value="PKS_MT"/>
    <property type="match status" value="1"/>
</dbReference>
<keyword evidence="2 4" id="KW-0808">Transferase</keyword>
<dbReference type="RefSeq" id="WP_092040486.1">
    <property type="nucleotide sequence ID" value="NZ_FOOK01000031.1"/>
</dbReference>
<feature type="domain" description="Polyketide synthase-like methyltransferase" evidence="3">
    <location>
        <begin position="9"/>
        <end position="235"/>
    </location>
</feature>
<evidence type="ECO:0000256" key="1">
    <source>
        <dbReference type="ARBA" id="ARBA00022603"/>
    </source>
</evidence>
<dbReference type="Pfam" id="PF13649">
    <property type="entry name" value="Methyltransf_25"/>
    <property type="match status" value="1"/>
</dbReference>
<reference evidence="5" key="1">
    <citation type="submission" date="2016-10" db="EMBL/GenBank/DDBJ databases">
        <authorList>
            <person name="Varghese N."/>
            <person name="Submissions S."/>
        </authorList>
    </citation>
    <scope>NUCLEOTIDE SEQUENCE [LARGE SCALE GENOMIC DNA]</scope>
    <source>
        <strain evidence="5">DSM 44945</strain>
    </source>
</reference>
<dbReference type="InterPro" id="IPR041698">
    <property type="entry name" value="Methyltransf_25"/>
</dbReference>